<accession>A0A917ALE2</accession>
<proteinExistence type="predicted"/>
<organism evidence="2 3">
    <name type="scientific">Nesterenkonia cremea</name>
    <dbReference type="NCBI Taxonomy" id="1882340"/>
    <lineage>
        <taxon>Bacteria</taxon>
        <taxon>Bacillati</taxon>
        <taxon>Actinomycetota</taxon>
        <taxon>Actinomycetes</taxon>
        <taxon>Micrococcales</taxon>
        <taxon>Micrococcaceae</taxon>
        <taxon>Nesterenkonia</taxon>
    </lineage>
</organism>
<dbReference type="Proteomes" id="UP000633136">
    <property type="component" value="Unassembled WGS sequence"/>
</dbReference>
<evidence type="ECO:0000256" key="1">
    <source>
        <dbReference type="SAM" id="MobiDB-lite"/>
    </source>
</evidence>
<protein>
    <submittedName>
        <fullName evidence="2">Uncharacterized protein</fullName>
    </submittedName>
</protein>
<evidence type="ECO:0000313" key="3">
    <source>
        <dbReference type="Proteomes" id="UP000633136"/>
    </source>
</evidence>
<comment type="caution">
    <text evidence="2">The sequence shown here is derived from an EMBL/GenBank/DDBJ whole genome shotgun (WGS) entry which is preliminary data.</text>
</comment>
<name>A0A917ALE2_9MICC</name>
<reference evidence="2" key="2">
    <citation type="submission" date="2020-09" db="EMBL/GenBank/DDBJ databases">
        <authorList>
            <person name="Sun Q."/>
            <person name="Zhou Y."/>
        </authorList>
    </citation>
    <scope>NUCLEOTIDE SEQUENCE</scope>
    <source>
        <strain evidence="2">CGMCC 1.15388</strain>
    </source>
</reference>
<feature type="compositionally biased region" description="Polar residues" evidence="1">
    <location>
        <begin position="86"/>
        <end position="96"/>
    </location>
</feature>
<sequence length="103" mass="10925">MTPTEDDGQSSGSCVERSGDGASGGFLRGLESTGLDQHITVIDDLMRTRSQNAMNCTVRHDPPQRRGTLSRSSPPAVAAHPLVSAEPQQVDTSTPTLRVLGRP</sequence>
<reference evidence="2" key="1">
    <citation type="journal article" date="2014" name="Int. J. Syst. Evol. Microbiol.">
        <title>Complete genome sequence of Corynebacterium casei LMG S-19264T (=DSM 44701T), isolated from a smear-ripened cheese.</title>
        <authorList>
            <consortium name="US DOE Joint Genome Institute (JGI-PGF)"/>
            <person name="Walter F."/>
            <person name="Albersmeier A."/>
            <person name="Kalinowski J."/>
            <person name="Ruckert C."/>
        </authorList>
    </citation>
    <scope>NUCLEOTIDE SEQUENCE</scope>
    <source>
        <strain evidence="2">CGMCC 1.15388</strain>
    </source>
</reference>
<dbReference type="EMBL" id="BMIS01000001">
    <property type="protein sequence ID" value="GGE59741.1"/>
    <property type="molecule type" value="Genomic_DNA"/>
</dbReference>
<gene>
    <name evidence="2" type="ORF">GCM10011401_03250</name>
</gene>
<feature type="region of interest" description="Disordered" evidence="1">
    <location>
        <begin position="1"/>
        <end position="34"/>
    </location>
</feature>
<keyword evidence="3" id="KW-1185">Reference proteome</keyword>
<feature type="region of interest" description="Disordered" evidence="1">
    <location>
        <begin position="54"/>
        <end position="103"/>
    </location>
</feature>
<dbReference type="AlphaFoldDB" id="A0A917ALE2"/>
<evidence type="ECO:0000313" key="2">
    <source>
        <dbReference type="EMBL" id="GGE59741.1"/>
    </source>
</evidence>